<evidence type="ECO:0000256" key="6">
    <source>
        <dbReference type="PROSITE-ProRule" id="PRU00239"/>
    </source>
</evidence>
<name>A0AAV2H7C5_LYMST</name>
<evidence type="ECO:0000256" key="1">
    <source>
        <dbReference type="ARBA" id="ARBA00007623"/>
    </source>
</evidence>
<dbReference type="InterPro" id="IPR038765">
    <property type="entry name" value="Papain-like_cys_pep_sf"/>
</dbReference>
<evidence type="ECO:0000313" key="8">
    <source>
        <dbReference type="EMBL" id="CAL1529013.1"/>
    </source>
</evidence>
<evidence type="ECO:0000259" key="7">
    <source>
        <dbReference type="PROSITE" id="PS50203"/>
    </source>
</evidence>
<organism evidence="8 9">
    <name type="scientific">Lymnaea stagnalis</name>
    <name type="common">Great pond snail</name>
    <name type="synonym">Helix stagnalis</name>
    <dbReference type="NCBI Taxonomy" id="6523"/>
    <lineage>
        <taxon>Eukaryota</taxon>
        <taxon>Metazoa</taxon>
        <taxon>Spiralia</taxon>
        <taxon>Lophotrochozoa</taxon>
        <taxon>Mollusca</taxon>
        <taxon>Gastropoda</taxon>
        <taxon>Heterobranchia</taxon>
        <taxon>Euthyneura</taxon>
        <taxon>Panpulmonata</taxon>
        <taxon>Hygrophila</taxon>
        <taxon>Lymnaeoidea</taxon>
        <taxon>Lymnaeidae</taxon>
        <taxon>Lymnaea</taxon>
    </lineage>
</organism>
<dbReference type="InterPro" id="IPR001300">
    <property type="entry name" value="Peptidase_C2_calpain_cat"/>
</dbReference>
<feature type="domain" description="Calpain catalytic" evidence="7">
    <location>
        <begin position="4"/>
        <end position="309"/>
    </location>
</feature>
<evidence type="ECO:0000313" key="9">
    <source>
        <dbReference type="Proteomes" id="UP001497497"/>
    </source>
</evidence>
<evidence type="ECO:0000256" key="4">
    <source>
        <dbReference type="ARBA" id="ARBA00022807"/>
    </source>
</evidence>
<protein>
    <recommendedName>
        <fullName evidence="7">Calpain catalytic domain-containing protein</fullName>
    </recommendedName>
</protein>
<feature type="active site" evidence="5 6">
    <location>
        <position position="251"/>
    </location>
</feature>
<dbReference type="PROSITE" id="PS50203">
    <property type="entry name" value="CALPAIN_CAT"/>
    <property type="match status" value="1"/>
</dbReference>
<keyword evidence="3 6" id="KW-0378">Hydrolase</keyword>
<sequence length="309" mass="35416">MSNYFYDTTFPPNYRSAYGRDFKRGVDAPIEWKRPSELVWQPEFVVDGATSHDMDQGALGNCWFIAAAAALATQHPDQFKRVVPLNQTFRPPQYTGKFVFYFWWQGTWRQVEIDDYLPTNNGRPIYCRNVRRPDEFWPCLLEKAYAKLNGSYAALEGGLEGKTLDQALVALTGGNPEVLNLRGQTRGSPELFERLYSYNQRKDVMGAVIYGGAARASHVLNGLISGHAYSITGFRQVELFGRKVNLVRLRNPWGRGEWQGAWSDNSQEMNAMSMDLKRALLFEIKDDGEFWMNFDDFIAMFDEIAICHL</sequence>
<dbReference type="SUPFAM" id="SSF54001">
    <property type="entry name" value="Cysteine proteinases"/>
    <property type="match status" value="1"/>
</dbReference>
<dbReference type="InterPro" id="IPR022684">
    <property type="entry name" value="Calpain_cysteine_protease"/>
</dbReference>
<dbReference type="CDD" id="cd00044">
    <property type="entry name" value="CysPc"/>
    <property type="match status" value="1"/>
</dbReference>
<keyword evidence="4 6" id="KW-0788">Thiol protease</keyword>
<dbReference type="Gene3D" id="3.90.70.10">
    <property type="entry name" value="Cysteine proteinases"/>
    <property type="match status" value="1"/>
</dbReference>
<feature type="active site" evidence="5 6">
    <location>
        <position position="62"/>
    </location>
</feature>
<comment type="similarity">
    <text evidence="1">Belongs to the peptidase C2 family.</text>
</comment>
<dbReference type="GO" id="GO:0005737">
    <property type="term" value="C:cytoplasm"/>
    <property type="evidence" value="ECO:0007669"/>
    <property type="project" value="TreeGrafter"/>
</dbReference>
<dbReference type="AlphaFoldDB" id="A0AAV2H7C5"/>
<keyword evidence="2 6" id="KW-0645">Protease</keyword>
<evidence type="ECO:0000256" key="5">
    <source>
        <dbReference type="PIRSR" id="PIRSR622684-1"/>
    </source>
</evidence>
<dbReference type="PANTHER" id="PTHR10183">
    <property type="entry name" value="CALPAIN"/>
    <property type="match status" value="1"/>
</dbReference>
<comment type="caution">
    <text evidence="8">The sequence shown here is derived from an EMBL/GenBank/DDBJ whole genome shotgun (WGS) entry which is preliminary data.</text>
</comment>
<dbReference type="FunFam" id="3.90.70.10:FF:000114">
    <property type="entry name" value="Calpain a"/>
    <property type="match status" value="1"/>
</dbReference>
<dbReference type="EMBL" id="CAXITT010000041">
    <property type="protein sequence ID" value="CAL1529013.1"/>
    <property type="molecule type" value="Genomic_DNA"/>
</dbReference>
<keyword evidence="9" id="KW-1185">Reference proteome</keyword>
<evidence type="ECO:0000256" key="2">
    <source>
        <dbReference type="ARBA" id="ARBA00022670"/>
    </source>
</evidence>
<dbReference type="Pfam" id="PF00648">
    <property type="entry name" value="Peptidase_C2"/>
    <property type="match status" value="1"/>
</dbReference>
<dbReference type="GO" id="GO:0004198">
    <property type="term" value="F:calcium-dependent cysteine-type endopeptidase activity"/>
    <property type="evidence" value="ECO:0007669"/>
    <property type="project" value="InterPro"/>
</dbReference>
<dbReference type="InterPro" id="IPR000169">
    <property type="entry name" value="Pept_cys_AS"/>
</dbReference>
<reference evidence="8 9" key="1">
    <citation type="submission" date="2024-04" db="EMBL/GenBank/DDBJ databases">
        <authorList>
            <consortium name="Genoscope - CEA"/>
            <person name="William W."/>
        </authorList>
    </citation>
    <scope>NUCLEOTIDE SEQUENCE [LARGE SCALE GENOMIC DNA]</scope>
</reference>
<dbReference type="PRINTS" id="PR00704">
    <property type="entry name" value="CALPAIN"/>
</dbReference>
<dbReference type="Proteomes" id="UP001497497">
    <property type="component" value="Unassembled WGS sequence"/>
</dbReference>
<gene>
    <name evidence="8" type="ORF">GSLYS_00003183001</name>
</gene>
<dbReference type="PROSITE" id="PS00139">
    <property type="entry name" value="THIOL_PROTEASE_CYS"/>
    <property type="match status" value="1"/>
</dbReference>
<dbReference type="PANTHER" id="PTHR10183:SF433">
    <property type="entry name" value="CALPAIN-A-RELATED"/>
    <property type="match status" value="1"/>
</dbReference>
<evidence type="ECO:0000256" key="3">
    <source>
        <dbReference type="ARBA" id="ARBA00022801"/>
    </source>
</evidence>
<feature type="active site" evidence="5 6">
    <location>
        <position position="227"/>
    </location>
</feature>
<proteinExistence type="inferred from homology"/>
<dbReference type="GO" id="GO:0006508">
    <property type="term" value="P:proteolysis"/>
    <property type="evidence" value="ECO:0007669"/>
    <property type="project" value="UniProtKB-KW"/>
</dbReference>
<dbReference type="SMART" id="SM00230">
    <property type="entry name" value="CysPc"/>
    <property type="match status" value="1"/>
</dbReference>
<accession>A0AAV2H7C5</accession>